<name>A0A0E9UHM5_ANGAN</name>
<organism evidence="1">
    <name type="scientific">Anguilla anguilla</name>
    <name type="common">European freshwater eel</name>
    <name type="synonym">Muraena anguilla</name>
    <dbReference type="NCBI Taxonomy" id="7936"/>
    <lineage>
        <taxon>Eukaryota</taxon>
        <taxon>Metazoa</taxon>
        <taxon>Chordata</taxon>
        <taxon>Craniata</taxon>
        <taxon>Vertebrata</taxon>
        <taxon>Euteleostomi</taxon>
        <taxon>Actinopterygii</taxon>
        <taxon>Neopterygii</taxon>
        <taxon>Teleostei</taxon>
        <taxon>Anguilliformes</taxon>
        <taxon>Anguillidae</taxon>
        <taxon>Anguilla</taxon>
    </lineage>
</organism>
<reference evidence="1" key="2">
    <citation type="journal article" date="2015" name="Fish Shellfish Immunol.">
        <title>Early steps in the European eel (Anguilla anguilla)-Vibrio vulnificus interaction in the gills: Role of the RtxA13 toxin.</title>
        <authorList>
            <person name="Callol A."/>
            <person name="Pajuelo D."/>
            <person name="Ebbesson L."/>
            <person name="Teles M."/>
            <person name="MacKenzie S."/>
            <person name="Amaro C."/>
        </authorList>
    </citation>
    <scope>NUCLEOTIDE SEQUENCE</scope>
</reference>
<proteinExistence type="predicted"/>
<dbReference type="EMBL" id="GBXM01043228">
    <property type="protein sequence ID" value="JAH65349.1"/>
    <property type="molecule type" value="Transcribed_RNA"/>
</dbReference>
<reference evidence="1" key="1">
    <citation type="submission" date="2014-11" db="EMBL/GenBank/DDBJ databases">
        <authorList>
            <person name="Amaro Gonzalez C."/>
        </authorList>
    </citation>
    <scope>NUCLEOTIDE SEQUENCE</scope>
</reference>
<evidence type="ECO:0000313" key="1">
    <source>
        <dbReference type="EMBL" id="JAH65349.1"/>
    </source>
</evidence>
<protein>
    <submittedName>
        <fullName evidence="1">Uncharacterized protein</fullName>
    </submittedName>
</protein>
<sequence length="52" mass="6488">MVKWFNKIVYHMQKMYNYIKSVTWIFKKLKQKISQIRSQKLAKENIKINKLK</sequence>
<dbReference type="AlphaFoldDB" id="A0A0E9UHM5"/>
<accession>A0A0E9UHM5</accession>